<sequence>MSQDFHIGIKSHNTHHVSRCHAAVLVIRNPYDTLKAEFNRRISQMKTGNGQAAHTDTIDPEYFRSDKWRRYVRGTSKTWSNFYKGAITGLKNQGKGFHLLFHDLLKTQKVEEMRKLYDFLEEEASEDFKVDNVEERLNCIENQKLDKYKRKNQEFDFDLFLPDEIKAINELVEGYKEFFKNNSIEFPEETVHNWLK</sequence>
<proteinExistence type="inferred from homology"/>
<evidence type="ECO:0000313" key="2">
    <source>
        <dbReference type="EMBL" id="CAG5109611.1"/>
    </source>
</evidence>
<dbReference type="PANTHER" id="PTHR45964">
    <property type="entry name" value="WSCD FAMILY MEMBER CG9164"/>
    <property type="match status" value="1"/>
</dbReference>
<dbReference type="PANTHER" id="PTHR45964:SF5">
    <property type="entry name" value="WSCD FAMILY MEMBER CG9164"/>
    <property type="match status" value="1"/>
</dbReference>
<dbReference type="Gene3D" id="3.40.50.300">
    <property type="entry name" value="P-loop containing nucleotide triphosphate hydrolases"/>
    <property type="match status" value="1"/>
</dbReference>
<evidence type="ECO:0000256" key="1">
    <source>
        <dbReference type="ARBA" id="ARBA00010236"/>
    </source>
</evidence>
<evidence type="ECO:0000313" key="3">
    <source>
        <dbReference type="Proteomes" id="UP001158576"/>
    </source>
</evidence>
<gene>
    <name evidence="2" type="ORF">OKIOD_LOCUS12896</name>
</gene>
<comment type="similarity">
    <text evidence="1">Belongs to the WSCD family.</text>
</comment>
<keyword evidence="3" id="KW-1185">Reference proteome</keyword>
<dbReference type="InterPro" id="IPR051589">
    <property type="entry name" value="Sialate-O-sulfotransferase"/>
</dbReference>
<organism evidence="2 3">
    <name type="scientific">Oikopleura dioica</name>
    <name type="common">Tunicate</name>
    <dbReference type="NCBI Taxonomy" id="34765"/>
    <lineage>
        <taxon>Eukaryota</taxon>
        <taxon>Metazoa</taxon>
        <taxon>Chordata</taxon>
        <taxon>Tunicata</taxon>
        <taxon>Appendicularia</taxon>
        <taxon>Copelata</taxon>
        <taxon>Oikopleuridae</taxon>
        <taxon>Oikopleura</taxon>
    </lineage>
</organism>
<dbReference type="InterPro" id="IPR027417">
    <property type="entry name" value="P-loop_NTPase"/>
</dbReference>
<reference evidence="2 3" key="1">
    <citation type="submission" date="2021-04" db="EMBL/GenBank/DDBJ databases">
        <authorList>
            <person name="Bliznina A."/>
        </authorList>
    </citation>
    <scope>NUCLEOTIDE SEQUENCE [LARGE SCALE GENOMIC DNA]</scope>
</reference>
<protein>
    <submittedName>
        <fullName evidence="2">Oidioi.mRNA.OKI2018_I69.chr2.g4131.t1.cds</fullName>
    </submittedName>
</protein>
<dbReference type="Proteomes" id="UP001158576">
    <property type="component" value="Chromosome 2"/>
</dbReference>
<accession>A0ABN7SXY8</accession>
<dbReference type="EMBL" id="OU015567">
    <property type="protein sequence ID" value="CAG5109611.1"/>
    <property type="molecule type" value="Genomic_DNA"/>
</dbReference>
<name>A0ABN7SXY8_OIKDI</name>
<dbReference type="SUPFAM" id="SSF52540">
    <property type="entry name" value="P-loop containing nucleoside triphosphate hydrolases"/>
    <property type="match status" value="1"/>
</dbReference>